<dbReference type="InterPro" id="IPR036388">
    <property type="entry name" value="WH-like_DNA-bd_sf"/>
</dbReference>
<reference evidence="13 14" key="1">
    <citation type="journal article" date="2019" name="Nat. Plants">
        <title>Genome sequencing of Musa balbisiana reveals subgenome evolution and function divergence in polyploid bananas.</title>
        <authorList>
            <person name="Yao X."/>
        </authorList>
    </citation>
    <scope>NUCLEOTIDE SEQUENCE [LARGE SCALE GENOMIC DNA]</scope>
    <source>
        <strain evidence="14">cv. DH-PKW</strain>
        <tissue evidence="13">Leaves</tissue>
    </source>
</reference>
<dbReference type="GO" id="GO:0034605">
    <property type="term" value="P:cellular response to heat"/>
    <property type="evidence" value="ECO:0007669"/>
    <property type="project" value="TreeGrafter"/>
</dbReference>
<keyword evidence="14" id="KW-1185">Reference proteome</keyword>
<dbReference type="InterPro" id="IPR036390">
    <property type="entry name" value="WH_DNA-bd_sf"/>
</dbReference>
<dbReference type="GO" id="GO:0005634">
    <property type="term" value="C:nucleus"/>
    <property type="evidence" value="ECO:0007669"/>
    <property type="project" value="UniProtKB-SubCell"/>
</dbReference>
<keyword evidence="4" id="KW-0805">Transcription regulation</keyword>
<keyword evidence="7" id="KW-0804">Transcription</keyword>
<dbReference type="PANTHER" id="PTHR10015">
    <property type="entry name" value="HEAT SHOCK TRANSCRIPTION FACTOR"/>
    <property type="match status" value="1"/>
</dbReference>
<comment type="caution">
    <text evidence="13">The sequence shown here is derived from an EMBL/GenBank/DDBJ whole genome shotgun (WGS) entry which is preliminary data.</text>
</comment>
<keyword evidence="3" id="KW-0597">Phosphoprotein</keyword>
<evidence type="ECO:0000256" key="5">
    <source>
        <dbReference type="ARBA" id="ARBA00023016"/>
    </source>
</evidence>
<keyword evidence="5" id="KW-0346">Stress response</keyword>
<evidence type="ECO:0000259" key="12">
    <source>
        <dbReference type="PROSITE" id="PS00434"/>
    </source>
</evidence>
<feature type="coiled-coil region" evidence="10">
    <location>
        <begin position="119"/>
        <end position="164"/>
    </location>
</feature>
<dbReference type="FunFam" id="1.10.10.10:FF:000057">
    <property type="entry name" value="Heat shock transcription factor 1"/>
    <property type="match status" value="1"/>
</dbReference>
<evidence type="ECO:0000256" key="1">
    <source>
        <dbReference type="ARBA" id="ARBA00004123"/>
    </source>
</evidence>
<protein>
    <recommendedName>
        <fullName evidence="12">HSF-type DNA-binding domain-containing protein</fullName>
    </recommendedName>
</protein>
<gene>
    <name evidence="13" type="ORF">C4D60_Mb08t27930</name>
</gene>
<organism evidence="13 14">
    <name type="scientific">Musa balbisiana</name>
    <name type="common">Banana</name>
    <dbReference type="NCBI Taxonomy" id="52838"/>
    <lineage>
        <taxon>Eukaryota</taxon>
        <taxon>Viridiplantae</taxon>
        <taxon>Streptophyta</taxon>
        <taxon>Embryophyta</taxon>
        <taxon>Tracheophyta</taxon>
        <taxon>Spermatophyta</taxon>
        <taxon>Magnoliopsida</taxon>
        <taxon>Liliopsida</taxon>
        <taxon>Zingiberales</taxon>
        <taxon>Musaceae</taxon>
        <taxon>Musa</taxon>
    </lineage>
</organism>
<dbReference type="Pfam" id="PF00447">
    <property type="entry name" value="HSF_DNA-bind"/>
    <property type="match status" value="1"/>
</dbReference>
<keyword evidence="8" id="KW-0539">Nucleus</keyword>
<evidence type="ECO:0000256" key="10">
    <source>
        <dbReference type="SAM" id="Coils"/>
    </source>
</evidence>
<comment type="similarity">
    <text evidence="9">Belongs to the HSF family.</text>
</comment>
<dbReference type="EMBL" id="PYDT01000002">
    <property type="protein sequence ID" value="THU70720.1"/>
    <property type="molecule type" value="Genomic_DNA"/>
</dbReference>
<keyword evidence="10" id="KW-0175">Coiled coil</keyword>
<dbReference type="GO" id="GO:0000978">
    <property type="term" value="F:RNA polymerase II cis-regulatory region sequence-specific DNA binding"/>
    <property type="evidence" value="ECO:0007669"/>
    <property type="project" value="TreeGrafter"/>
</dbReference>
<dbReference type="STRING" id="52838.A0A4S8K703"/>
<evidence type="ECO:0000313" key="14">
    <source>
        <dbReference type="Proteomes" id="UP000317650"/>
    </source>
</evidence>
<dbReference type="PRINTS" id="PR00056">
    <property type="entry name" value="HSFDOMAIN"/>
</dbReference>
<evidence type="ECO:0000256" key="11">
    <source>
        <dbReference type="SAM" id="MobiDB-lite"/>
    </source>
</evidence>
<dbReference type="InterPro" id="IPR000232">
    <property type="entry name" value="HSF_DNA-bd"/>
</dbReference>
<dbReference type="SUPFAM" id="SSF46785">
    <property type="entry name" value="Winged helix' DNA-binding domain"/>
    <property type="match status" value="1"/>
</dbReference>
<proteinExistence type="inferred from homology"/>
<evidence type="ECO:0000256" key="4">
    <source>
        <dbReference type="ARBA" id="ARBA00023015"/>
    </source>
</evidence>
<keyword evidence="6" id="KW-0238">DNA-binding</keyword>
<evidence type="ECO:0000256" key="2">
    <source>
        <dbReference type="ARBA" id="ARBA00011233"/>
    </source>
</evidence>
<evidence type="ECO:0000256" key="9">
    <source>
        <dbReference type="RuleBase" id="RU004020"/>
    </source>
</evidence>
<dbReference type="GO" id="GO:0003700">
    <property type="term" value="F:DNA-binding transcription factor activity"/>
    <property type="evidence" value="ECO:0007669"/>
    <property type="project" value="InterPro"/>
</dbReference>
<feature type="region of interest" description="Disordered" evidence="11">
    <location>
        <begin position="379"/>
        <end position="402"/>
    </location>
</feature>
<dbReference type="GO" id="GO:0006357">
    <property type="term" value="P:regulation of transcription by RNA polymerase II"/>
    <property type="evidence" value="ECO:0007669"/>
    <property type="project" value="TreeGrafter"/>
</dbReference>
<dbReference type="AlphaFoldDB" id="A0A4S8K703"/>
<evidence type="ECO:0000256" key="3">
    <source>
        <dbReference type="ARBA" id="ARBA00022553"/>
    </source>
</evidence>
<evidence type="ECO:0000256" key="6">
    <source>
        <dbReference type="ARBA" id="ARBA00023125"/>
    </source>
</evidence>
<comment type="subcellular location">
    <subcellularLocation>
        <location evidence="1">Nucleus</location>
    </subcellularLocation>
</comment>
<evidence type="ECO:0000313" key="13">
    <source>
        <dbReference type="EMBL" id="THU70720.1"/>
    </source>
</evidence>
<comment type="subunit">
    <text evidence="2">Homotrimer.</text>
</comment>
<sequence>MESSRASTNSPPPFLIKTYEMVDDPTTNSIVSWSPTNASFVVWNQLEFARDLLPRFFKHNNFSSFVRQLNTYGFRKIEPDQWEFANEDFKRGQRHLLNNIHRRKPVHSHSLHGQLNSSAPLSDAEKQELEEEIERLKQEKVVLVNELQKQHTQVQHQMRSLEGRLQALGNRLRGLIAFLKRIVREPRGLSNLMQHFDLHSRRKRRLPHFDCFNEDTNIDDNQVALFQPDIPSLQALDTEPFEMLESSLNSLENFFRGVSQASGDGMFYDSIVPRPSSDLILSEMNASSEETDAKLQPSSPCLGDIYTSLDTAERTGYVGIHPTDSRSKVSEIDMNAELTATRVDSSRDLTTGTASTTTVLEGVNDVFWEQFFTETPGSDDVQQVQSKRKYSDGKRKKKSKWENTWLNRKNVDHLAVGKT</sequence>
<evidence type="ECO:0000256" key="7">
    <source>
        <dbReference type="ARBA" id="ARBA00023163"/>
    </source>
</evidence>
<evidence type="ECO:0000256" key="8">
    <source>
        <dbReference type="ARBA" id="ARBA00023242"/>
    </source>
</evidence>
<dbReference type="Proteomes" id="UP000317650">
    <property type="component" value="Chromosome 8"/>
</dbReference>
<dbReference type="SMART" id="SM00415">
    <property type="entry name" value="HSF"/>
    <property type="match status" value="1"/>
</dbReference>
<accession>A0A4S8K703</accession>
<dbReference type="Gene3D" id="1.10.10.10">
    <property type="entry name" value="Winged helix-like DNA-binding domain superfamily/Winged helix DNA-binding domain"/>
    <property type="match status" value="1"/>
</dbReference>
<name>A0A4S8K703_MUSBA</name>
<dbReference type="PROSITE" id="PS00434">
    <property type="entry name" value="HSF_DOMAIN"/>
    <property type="match status" value="1"/>
</dbReference>
<feature type="domain" description="HSF-type DNA-binding" evidence="12">
    <location>
        <begin position="53"/>
        <end position="77"/>
    </location>
</feature>
<dbReference type="PANTHER" id="PTHR10015:SF450">
    <property type="entry name" value="HEAT STRESS TRANSCRIPTION FACTOR A-2E"/>
    <property type="match status" value="1"/>
</dbReference>